<feature type="coiled-coil region" evidence="1">
    <location>
        <begin position="254"/>
        <end position="302"/>
    </location>
</feature>
<feature type="compositionally biased region" description="Polar residues" evidence="2">
    <location>
        <begin position="11"/>
        <end position="27"/>
    </location>
</feature>
<sequence>MASPKHRHSRTASTGIANMKRPQNTKAAAQRLAQVMAHQSADDDEEEDDLMYDYSPGIPSAGIGLAGGRPNSRRSTMSVRTAVEQPPPSRLTIGARTSVTMNSLEQQPSSVQEHLRLSTLWNSNCHQLVLLGSSENKSAEQLSSAYCSVAGRSSEPTDSVEEAQPPSARSDIGKSSSYVNLAEQPPSARSMASVHPNLRGKTVFMAPPSVPLSVKPAGSGIPTETQPDKIRDNRLSLDFGTFKYKEPGDQQSSSSALQDELDMLQGENEGILEKLRIAEERCEEAEARTQQLEKKIASLGDGGSLEARLLSRKEADLQKRETARDEATSALELLHDVECEVKSLRTVTKRLILTKEEMEEVVLKRCWLARHWSLCVRYGVHAEIAGAKYEYWSSFCPLPTEVILNAGQKAKDENWMVNNDAEKGPRDINDNVGDASIESMLLVEQGLREPTSLKVEEAIAISMAQQIRPSAVKSKDELKIPIEGQDFSEAFELSKEESEDVFIKRAWLTYFWRRAKNHGLELDIAEERVQFWINQGSRALTSHDAVDVERGLMELRKLAIETKLWEESHRLIDSDSKRKTQLDIDF</sequence>
<dbReference type="Gramene" id="OE9A098907T1">
    <property type="protein sequence ID" value="OE9A098907C1"/>
    <property type="gene ID" value="OE9A098907"/>
</dbReference>
<proteinExistence type="predicted"/>
<evidence type="ECO:0008006" key="5">
    <source>
        <dbReference type="Google" id="ProtNLM"/>
    </source>
</evidence>
<dbReference type="EMBL" id="CACTIH010007284">
    <property type="protein sequence ID" value="CAA3007752.1"/>
    <property type="molecule type" value="Genomic_DNA"/>
</dbReference>
<dbReference type="GO" id="GO:0000911">
    <property type="term" value="P:cytokinesis by cell plate formation"/>
    <property type="evidence" value="ECO:0007669"/>
    <property type="project" value="InterPro"/>
</dbReference>
<accession>A0A8S0TSQ4</accession>
<keyword evidence="4" id="KW-1185">Reference proteome</keyword>
<feature type="region of interest" description="Disordered" evidence="2">
    <location>
        <begin position="1"/>
        <end position="74"/>
    </location>
</feature>
<evidence type="ECO:0000313" key="4">
    <source>
        <dbReference type="Proteomes" id="UP000594638"/>
    </source>
</evidence>
<organism evidence="3 4">
    <name type="scientific">Olea europaea subsp. europaea</name>
    <dbReference type="NCBI Taxonomy" id="158383"/>
    <lineage>
        <taxon>Eukaryota</taxon>
        <taxon>Viridiplantae</taxon>
        <taxon>Streptophyta</taxon>
        <taxon>Embryophyta</taxon>
        <taxon>Tracheophyta</taxon>
        <taxon>Spermatophyta</taxon>
        <taxon>Magnoliopsida</taxon>
        <taxon>eudicotyledons</taxon>
        <taxon>Gunneridae</taxon>
        <taxon>Pentapetalae</taxon>
        <taxon>asterids</taxon>
        <taxon>lamiids</taxon>
        <taxon>Lamiales</taxon>
        <taxon>Oleaceae</taxon>
        <taxon>Oleeae</taxon>
        <taxon>Olea</taxon>
    </lineage>
</organism>
<evidence type="ECO:0000256" key="1">
    <source>
        <dbReference type="SAM" id="Coils"/>
    </source>
</evidence>
<dbReference type="AlphaFoldDB" id="A0A8S0TSQ4"/>
<reference evidence="3 4" key="1">
    <citation type="submission" date="2019-12" db="EMBL/GenBank/DDBJ databases">
        <authorList>
            <person name="Alioto T."/>
            <person name="Alioto T."/>
            <person name="Gomez Garrido J."/>
        </authorList>
    </citation>
    <scope>NUCLEOTIDE SEQUENCE [LARGE SCALE GENOMIC DNA]</scope>
</reference>
<dbReference type="PANTHER" id="PTHR31762">
    <property type="entry name" value="FAS-BINDING FACTOR-LIKE PROTEIN"/>
    <property type="match status" value="1"/>
</dbReference>
<gene>
    <name evidence="3" type="ORF">OLEA9_A098907</name>
</gene>
<dbReference type="InterPro" id="IPR040321">
    <property type="entry name" value="SCD2-like"/>
</dbReference>
<comment type="caution">
    <text evidence="3">The sequence shown here is derived from an EMBL/GenBank/DDBJ whole genome shotgun (WGS) entry which is preliminary data.</text>
</comment>
<dbReference type="Proteomes" id="UP000594638">
    <property type="component" value="Unassembled WGS sequence"/>
</dbReference>
<dbReference type="PANTHER" id="PTHR31762:SF10">
    <property type="entry name" value="FAS-BINDING FACTOR-LIKE PROTEIN"/>
    <property type="match status" value="1"/>
</dbReference>
<feature type="compositionally biased region" description="Acidic residues" evidence="2">
    <location>
        <begin position="42"/>
        <end position="51"/>
    </location>
</feature>
<evidence type="ECO:0000256" key="2">
    <source>
        <dbReference type="SAM" id="MobiDB-lite"/>
    </source>
</evidence>
<dbReference type="OrthoDB" id="2014962at2759"/>
<protein>
    <recommendedName>
        <fullName evidence="5">Coiled-coil domain-containing protein SCD2</fullName>
    </recommendedName>
</protein>
<evidence type="ECO:0000313" key="3">
    <source>
        <dbReference type="EMBL" id="CAA3007752.1"/>
    </source>
</evidence>
<feature type="region of interest" description="Disordered" evidence="2">
    <location>
        <begin position="151"/>
        <end position="177"/>
    </location>
</feature>
<name>A0A8S0TSQ4_OLEEU</name>
<feature type="compositionally biased region" description="Basic residues" evidence="2">
    <location>
        <begin position="1"/>
        <end position="10"/>
    </location>
</feature>
<keyword evidence="1" id="KW-0175">Coiled coil</keyword>